<organism evidence="2 3">
    <name type="scientific">Sphagnurus paluster</name>
    <dbReference type="NCBI Taxonomy" id="117069"/>
    <lineage>
        <taxon>Eukaryota</taxon>
        <taxon>Fungi</taxon>
        <taxon>Dikarya</taxon>
        <taxon>Basidiomycota</taxon>
        <taxon>Agaricomycotina</taxon>
        <taxon>Agaricomycetes</taxon>
        <taxon>Agaricomycetidae</taxon>
        <taxon>Agaricales</taxon>
        <taxon>Tricholomatineae</taxon>
        <taxon>Lyophyllaceae</taxon>
        <taxon>Sphagnurus</taxon>
    </lineage>
</organism>
<evidence type="ECO:0000313" key="3">
    <source>
        <dbReference type="Proteomes" id="UP000717328"/>
    </source>
</evidence>
<reference evidence="2" key="1">
    <citation type="submission" date="2021-02" db="EMBL/GenBank/DDBJ databases">
        <authorList>
            <person name="Nieuwenhuis M."/>
            <person name="Van De Peppel L.J.J."/>
        </authorList>
    </citation>
    <scope>NUCLEOTIDE SEQUENCE</scope>
    <source>
        <strain evidence="2">D49</strain>
    </source>
</reference>
<reference evidence="2" key="2">
    <citation type="submission" date="2021-10" db="EMBL/GenBank/DDBJ databases">
        <title>Phylogenomics reveals ancestral predisposition of the termite-cultivated fungus Termitomyces towards a domesticated lifestyle.</title>
        <authorList>
            <person name="Auxier B."/>
            <person name="Grum-Grzhimaylo A."/>
            <person name="Cardenas M.E."/>
            <person name="Lodge J.D."/>
            <person name="Laessoe T."/>
            <person name="Pedersen O."/>
            <person name="Smith M.E."/>
            <person name="Kuyper T.W."/>
            <person name="Franco-Molano E.A."/>
            <person name="Baroni T.J."/>
            <person name="Aanen D.K."/>
        </authorList>
    </citation>
    <scope>NUCLEOTIDE SEQUENCE</scope>
    <source>
        <strain evidence="2">D49</strain>
    </source>
</reference>
<gene>
    <name evidence="2" type="ORF">H0H81_004777</name>
</gene>
<dbReference type="AlphaFoldDB" id="A0A9P7GM16"/>
<accession>A0A9P7GM16</accession>
<dbReference type="EMBL" id="JABCKI010000121">
    <property type="protein sequence ID" value="KAG5652506.1"/>
    <property type="molecule type" value="Genomic_DNA"/>
</dbReference>
<feature type="compositionally biased region" description="Polar residues" evidence="1">
    <location>
        <begin position="89"/>
        <end position="101"/>
    </location>
</feature>
<feature type="region of interest" description="Disordered" evidence="1">
    <location>
        <begin position="64"/>
        <end position="125"/>
    </location>
</feature>
<evidence type="ECO:0000256" key="1">
    <source>
        <dbReference type="SAM" id="MobiDB-lite"/>
    </source>
</evidence>
<sequence length="291" mass="32230">MSKRKLVPAALHAELSEYSSLIRALRTSNTLDVTSHIAKLGPGHDDLDLNSDDDEVLSEDEVLANDVQPHEQEYDTDTMTNLDFPPSTAYDSQNSPSQASETTKDPLSFSGSQKRRREDSSSPLRPRKRDIWTRWPLLMDDVYVPEWSFEDEVALLATRTLKSRRQPIVSVTNSFDQLGDCLAELVDVDEYDADSSFLPHLTNAASNHLSTIMALLVAHTPNRSLGLQNRVEPLGWRAVLEVLSSCANPSVADPKIIKIVESRMETLYGLPDSHNNPASEILGSPILGLPA</sequence>
<protein>
    <submittedName>
        <fullName evidence="2">Uncharacterized protein</fullName>
    </submittedName>
</protein>
<evidence type="ECO:0000313" key="2">
    <source>
        <dbReference type="EMBL" id="KAG5652506.1"/>
    </source>
</evidence>
<dbReference type="OrthoDB" id="3260379at2759"/>
<comment type="caution">
    <text evidence="2">The sequence shown here is derived from an EMBL/GenBank/DDBJ whole genome shotgun (WGS) entry which is preliminary data.</text>
</comment>
<proteinExistence type="predicted"/>
<name>A0A9P7GM16_9AGAR</name>
<keyword evidence="3" id="KW-1185">Reference proteome</keyword>
<dbReference type="Proteomes" id="UP000717328">
    <property type="component" value="Unassembled WGS sequence"/>
</dbReference>